<proteinExistence type="predicted"/>
<dbReference type="EMBL" id="BLAG01000010">
    <property type="protein sequence ID" value="GES31484.1"/>
    <property type="molecule type" value="Genomic_DNA"/>
</dbReference>
<sequence length="407" mass="44845">MAEDDGRRERPADQGRLARVRQWWQRAWGTPGHERDTLLLIGKSTLAATVAWVISYDLLQAQSPAFAPFSAVLIMQVTVYQSLLQSLRYVGAVVSGVAVQAALGFLVGPDLLTFVLVALVALVIGRWPALGSQGSQVVTAAFFAFSTYISAASGLDKVTQLGQIILLVLIGCGVGVIVNVAVVPPMRYRSAEHGIRTLAHELCDLVGDMHPALREGGFDEGRSKHWRSRAAQTEKLISQARSGLRTAEESLYYNPRRLLRRYQERHTSFEGYGAVLEALERASYQVASLTRSLDKWREGDESSARRDFIGRYADFLAAVGDITQVLGTLDEDRLHDQARELCGLADTAQERCRQVTGEAERAELPLADPALPYGVLVVESTRLMEEFQHTCDVLQRYVDRGEGEGEG</sequence>
<accession>A0A5J4LG37</accession>
<keyword evidence="2" id="KW-1003">Cell membrane</keyword>
<evidence type="ECO:0000256" key="5">
    <source>
        <dbReference type="ARBA" id="ARBA00023136"/>
    </source>
</evidence>
<dbReference type="AlphaFoldDB" id="A0A5J4LG37"/>
<dbReference type="Proteomes" id="UP000325598">
    <property type="component" value="Unassembled WGS sequence"/>
</dbReference>
<keyword evidence="3 6" id="KW-0812">Transmembrane</keyword>
<organism evidence="7 8">
    <name type="scientific">Streptomyces angustmyceticus</name>
    <dbReference type="NCBI Taxonomy" id="285578"/>
    <lineage>
        <taxon>Bacteria</taxon>
        <taxon>Bacillati</taxon>
        <taxon>Actinomycetota</taxon>
        <taxon>Actinomycetes</taxon>
        <taxon>Kitasatosporales</taxon>
        <taxon>Streptomycetaceae</taxon>
        <taxon>Streptomyces</taxon>
    </lineage>
</organism>
<evidence type="ECO:0008006" key="9">
    <source>
        <dbReference type="Google" id="ProtNLM"/>
    </source>
</evidence>
<dbReference type="InterPro" id="IPR010343">
    <property type="entry name" value="ArAE_1"/>
</dbReference>
<reference evidence="7 8" key="1">
    <citation type="submission" date="2019-10" db="EMBL/GenBank/DDBJ databases">
        <title>Whole genome shotgun sequence of Streptomyces angustmyceticus NBRC 3934.</title>
        <authorList>
            <person name="Hosoyama A."/>
            <person name="Ichikawa N."/>
            <person name="Kimura A."/>
            <person name="Kitahashi Y."/>
            <person name="Komaki H."/>
            <person name="Uohara A."/>
        </authorList>
    </citation>
    <scope>NUCLEOTIDE SEQUENCE [LARGE SCALE GENOMIC DNA]</scope>
    <source>
        <strain evidence="7 8">NBRC 3934</strain>
    </source>
</reference>
<evidence type="ECO:0000313" key="8">
    <source>
        <dbReference type="Proteomes" id="UP000325598"/>
    </source>
</evidence>
<dbReference type="OrthoDB" id="4458428at2"/>
<dbReference type="GeneID" id="96752159"/>
<protein>
    <recommendedName>
        <fullName evidence="9">FUSC family protein</fullName>
    </recommendedName>
</protein>
<keyword evidence="8" id="KW-1185">Reference proteome</keyword>
<feature type="transmembrane region" description="Helical" evidence="6">
    <location>
        <begin position="161"/>
        <end position="183"/>
    </location>
</feature>
<evidence type="ECO:0000256" key="4">
    <source>
        <dbReference type="ARBA" id="ARBA00022989"/>
    </source>
</evidence>
<dbReference type="GO" id="GO:0005886">
    <property type="term" value="C:plasma membrane"/>
    <property type="evidence" value="ECO:0007669"/>
    <property type="project" value="UniProtKB-SubCell"/>
</dbReference>
<gene>
    <name evidence="7" type="ORF">San01_39710</name>
</gene>
<comment type="caution">
    <text evidence="7">The sequence shown here is derived from an EMBL/GenBank/DDBJ whole genome shotgun (WGS) entry which is preliminary data.</text>
</comment>
<evidence type="ECO:0000256" key="6">
    <source>
        <dbReference type="SAM" id="Phobius"/>
    </source>
</evidence>
<evidence type="ECO:0000256" key="3">
    <source>
        <dbReference type="ARBA" id="ARBA00022692"/>
    </source>
</evidence>
<evidence type="ECO:0000256" key="2">
    <source>
        <dbReference type="ARBA" id="ARBA00022475"/>
    </source>
</evidence>
<feature type="transmembrane region" description="Helical" evidence="6">
    <location>
        <begin position="137"/>
        <end position="155"/>
    </location>
</feature>
<evidence type="ECO:0000256" key="1">
    <source>
        <dbReference type="ARBA" id="ARBA00004651"/>
    </source>
</evidence>
<evidence type="ECO:0000313" key="7">
    <source>
        <dbReference type="EMBL" id="GES31484.1"/>
    </source>
</evidence>
<name>A0A5J4LG37_9ACTN</name>
<dbReference type="RefSeq" id="WP_086717066.1">
    <property type="nucleotide sequence ID" value="NZ_BLAG01000010.1"/>
</dbReference>
<dbReference type="Pfam" id="PF06081">
    <property type="entry name" value="ArAE_1"/>
    <property type="match status" value="1"/>
</dbReference>
<keyword evidence="4 6" id="KW-1133">Transmembrane helix</keyword>
<keyword evidence="5 6" id="KW-0472">Membrane</keyword>
<comment type="subcellular location">
    <subcellularLocation>
        <location evidence="1">Cell membrane</location>
        <topology evidence="1">Multi-pass membrane protein</topology>
    </subcellularLocation>
</comment>
<feature type="transmembrane region" description="Helical" evidence="6">
    <location>
        <begin position="103"/>
        <end position="125"/>
    </location>
</feature>